<dbReference type="InterPro" id="IPR017026">
    <property type="entry name" value="ImuA"/>
</dbReference>
<name>A0A401J8E3_SPHXE</name>
<accession>A0A401J8E3</accession>
<dbReference type="EMBL" id="BBQY01000049">
    <property type="protein sequence ID" value="GBH32893.1"/>
    <property type="molecule type" value="Genomic_DNA"/>
</dbReference>
<dbReference type="InterPro" id="IPR027417">
    <property type="entry name" value="P-loop_NTPase"/>
</dbReference>
<keyword evidence="2" id="KW-1185">Reference proteome</keyword>
<sequence length="243" mass="25880">MPRNAILEDLRSSIAHVTGDGRRHGVHPFGLDDIDDHLPGNGLATGALHEVLGSPDICDDAAATIFIAGILARMEGPVFWCLRWRDLFTPALDLAGLHPDRLTIVEPGDDKGALIAMEDCLRVAGVAGVVGEVSKLSTTASKRLQLAAEGSGVTAFILRRAAKADALIEGSAAQTRWRVTASPSADLGIPALARPRWSVALERVRGAEPKSWIVEACDAQGRLALPAILVDRPDQQEAWRIAV</sequence>
<comment type="caution">
    <text evidence="1">The sequence shown here is derived from an EMBL/GenBank/DDBJ whole genome shotgun (WGS) entry which is preliminary data.</text>
</comment>
<proteinExistence type="predicted"/>
<dbReference type="RefSeq" id="WP_043150375.1">
    <property type="nucleotide sequence ID" value="NZ_BBQY01000049.1"/>
</dbReference>
<reference evidence="1 2" key="1">
    <citation type="submission" date="2014-12" db="EMBL/GenBank/DDBJ databases">
        <title>Whole genome sequencing of Sphingobium xenophagum OW59.</title>
        <authorList>
            <person name="Ohta Y."/>
            <person name="Nishi S."/>
            <person name="Hatada Y."/>
        </authorList>
    </citation>
    <scope>NUCLEOTIDE SEQUENCE [LARGE SCALE GENOMIC DNA]</scope>
    <source>
        <strain evidence="1 2">OW59</strain>
    </source>
</reference>
<dbReference type="AlphaFoldDB" id="A0A401J8E3"/>
<dbReference type="PIRSF" id="PIRSF034285">
    <property type="entry name" value="UCP034285"/>
    <property type="match status" value="1"/>
</dbReference>
<gene>
    <name evidence="1" type="ORF">MBESOW_P4122</name>
</gene>
<evidence type="ECO:0000313" key="2">
    <source>
        <dbReference type="Proteomes" id="UP000290975"/>
    </source>
</evidence>
<organism evidence="1 2">
    <name type="scientific">Sphingobium xenophagum</name>
    <dbReference type="NCBI Taxonomy" id="121428"/>
    <lineage>
        <taxon>Bacteria</taxon>
        <taxon>Pseudomonadati</taxon>
        <taxon>Pseudomonadota</taxon>
        <taxon>Alphaproteobacteria</taxon>
        <taxon>Sphingomonadales</taxon>
        <taxon>Sphingomonadaceae</taxon>
        <taxon>Sphingobium</taxon>
    </lineage>
</organism>
<dbReference type="Proteomes" id="UP000290975">
    <property type="component" value="Unassembled WGS sequence"/>
</dbReference>
<evidence type="ECO:0000313" key="1">
    <source>
        <dbReference type="EMBL" id="GBH32893.1"/>
    </source>
</evidence>
<protein>
    <submittedName>
        <fullName evidence="1">Protein ImuA</fullName>
    </submittedName>
</protein>
<dbReference type="SUPFAM" id="SSF52540">
    <property type="entry name" value="P-loop containing nucleoside triphosphate hydrolases"/>
    <property type="match status" value="1"/>
</dbReference>
<dbReference type="Gene3D" id="3.40.50.300">
    <property type="entry name" value="P-loop containing nucleotide triphosphate hydrolases"/>
    <property type="match status" value="1"/>
</dbReference>